<comment type="caution">
    <text evidence="1">The sequence shown here is derived from an EMBL/GenBank/DDBJ whole genome shotgun (WGS) entry which is preliminary data.</text>
</comment>
<reference evidence="1" key="1">
    <citation type="submission" date="2009-09" db="EMBL/GenBank/DDBJ databases">
        <authorList>
            <person name="Weinstock G."/>
            <person name="Sodergren E."/>
            <person name="Clifton S."/>
            <person name="Fulton L."/>
            <person name="Fulton B."/>
            <person name="Courtney L."/>
            <person name="Fronick C."/>
            <person name="Harrison M."/>
            <person name="Strong C."/>
            <person name="Farmer C."/>
            <person name="Delahaunty K."/>
            <person name="Markovic C."/>
            <person name="Hall O."/>
            <person name="Minx P."/>
            <person name="Tomlinson C."/>
            <person name="Mitreva M."/>
            <person name="Nelson J."/>
            <person name="Hou S."/>
            <person name="Wollam A."/>
            <person name="Pepin K.H."/>
            <person name="Johnson M."/>
            <person name="Bhonagiri V."/>
            <person name="Nash W.E."/>
            <person name="Warren W."/>
            <person name="Chinwalla A."/>
            <person name="Mardis E.R."/>
            <person name="Wilson R.K."/>
        </authorList>
    </citation>
    <scope>NUCLEOTIDE SEQUENCE [LARGE SCALE GENOMIC DNA]</scope>
    <source>
        <strain evidence="1">DSM 15470</strain>
    </source>
</reference>
<name>C9LPQ6_9FIRM</name>
<dbReference type="HOGENOM" id="CLU_2824167_0_0_9"/>
<organism evidence="1 2">
    <name type="scientific">Dialister invisus DSM 15470</name>
    <dbReference type="NCBI Taxonomy" id="592028"/>
    <lineage>
        <taxon>Bacteria</taxon>
        <taxon>Bacillati</taxon>
        <taxon>Bacillota</taxon>
        <taxon>Negativicutes</taxon>
        <taxon>Veillonellales</taxon>
        <taxon>Veillonellaceae</taxon>
        <taxon>Dialister</taxon>
    </lineage>
</organism>
<dbReference type="EMBL" id="ACIM02000001">
    <property type="protein sequence ID" value="EEW97542.1"/>
    <property type="molecule type" value="Genomic_DNA"/>
</dbReference>
<keyword evidence="2" id="KW-1185">Reference proteome</keyword>
<accession>C9LPQ6</accession>
<gene>
    <name evidence="1" type="ORF">GCWU000321_01536</name>
</gene>
<evidence type="ECO:0000313" key="2">
    <source>
        <dbReference type="Proteomes" id="UP000004736"/>
    </source>
</evidence>
<protein>
    <submittedName>
        <fullName evidence="1">Uncharacterized protein</fullName>
    </submittedName>
</protein>
<dbReference type="AlphaFoldDB" id="C9LPQ6"/>
<dbReference type="Proteomes" id="UP000004736">
    <property type="component" value="Unassembled WGS sequence"/>
</dbReference>
<sequence>MFNKISIERRAGETGRNFSVYGFCTRLFRQMKCHGERWCEGSIGSIGDGASFYCAFNYIVFYGRKK</sequence>
<proteinExistence type="predicted"/>
<evidence type="ECO:0000313" key="1">
    <source>
        <dbReference type="EMBL" id="EEW97542.1"/>
    </source>
</evidence>